<dbReference type="Proteomes" id="UP000530571">
    <property type="component" value="Unassembled WGS sequence"/>
</dbReference>
<gene>
    <name evidence="5" type="ORF">GGR30_004242</name>
</gene>
<comment type="caution">
    <text evidence="5">The sequence shown here is derived from an EMBL/GenBank/DDBJ whole genome shotgun (WGS) entry which is preliminary data.</text>
</comment>
<dbReference type="InterPro" id="IPR011545">
    <property type="entry name" value="DEAD/DEAH_box_helicase_dom"/>
</dbReference>
<evidence type="ECO:0000313" key="6">
    <source>
        <dbReference type="Proteomes" id="UP000530571"/>
    </source>
</evidence>
<dbReference type="GO" id="GO:0003677">
    <property type="term" value="F:DNA binding"/>
    <property type="evidence" value="ECO:0007669"/>
    <property type="project" value="TreeGrafter"/>
</dbReference>
<sequence length="739" mass="81043">MNAFDRLAPPLQKWIRQQGWPSLRPVQTAGINAILGTNNDVIITAATAGGKTEAAFLPLISDVLLEEPAQDHGFDLVYIGPLKALINDQTRRLEDMCREAELAVVPWHGDIGSGVKSRALKAPRGVLLITPESLEALFVRRGSSIATLFGATRAIVLDELHTLLDSERGIQLRSLMNRMEIATGRQIRRVGLSATLGDTGLARHFLRREAPDDVVLCEAAGGGAEFQVQLRGYLTGGKVPEDEVAAKDDRSAEAAIAMHLFEKLRGSNNLVFAGSRGKVELYADRLRLLGEAQGLPQEFYPHHASLSKEHREFVEKRLKDASLPTTAVCTSTLELGIDIGSVTCVAQIGAPFTVASLAQRLGRSGRRAGQPSILRQYQIEARLEKSSHLADRFRLGLVRAIAMIELYLQKWYEPPRSSALHLSTLVHQILAVIAERGGASAERLYVTLCSKGPFYAVDTTLFLAVLRQIGSSDIALIEQSDNGLLFLGRQGEKLVEHYSFYAVFKTPEEFRLVEQGKDLGTLPVDNILAPGMTIIFSGRRWEIVEIHEREKVILVTRSKAGAPPLFGGDPGEIHNQVVEKMFEVLEGKAVPIYLCKQAAALLAEARGNFALTEAGFHRIIATGEDSHLIATRKGSVVTNTLALALGGFGFETSIYDGFIEVRTKEAKLRLEDALALIAESKRLSLFYRQAEPQSEKFHPFLSADLLQQDALSCRLDETGAIRLASEILASTQQQTARNR</sequence>
<dbReference type="InterPro" id="IPR027417">
    <property type="entry name" value="P-loop_NTPase"/>
</dbReference>
<name>A0A7W6PC84_9HYPH</name>
<keyword evidence="2" id="KW-0067">ATP-binding</keyword>
<keyword evidence="1" id="KW-0547">Nucleotide-binding</keyword>
<proteinExistence type="predicted"/>
<dbReference type="Pfam" id="PF00271">
    <property type="entry name" value="Helicase_C"/>
    <property type="match status" value="1"/>
</dbReference>
<evidence type="ECO:0000259" key="3">
    <source>
        <dbReference type="PROSITE" id="PS51192"/>
    </source>
</evidence>
<dbReference type="EC" id="3.6.4.-" evidence="5"/>
<protein>
    <submittedName>
        <fullName evidence="5">ATP-dependent Lhr-like helicase</fullName>
        <ecNumber evidence="5">3.6.4.-</ecNumber>
    </submittedName>
</protein>
<dbReference type="GO" id="GO:0004386">
    <property type="term" value="F:helicase activity"/>
    <property type="evidence" value="ECO:0007669"/>
    <property type="project" value="UniProtKB-KW"/>
</dbReference>
<dbReference type="RefSeq" id="WP_183490828.1">
    <property type="nucleotide sequence ID" value="NZ_JACIDZ010000020.1"/>
</dbReference>
<organism evidence="5 6">
    <name type="scientific">Martelella radicis</name>
    <dbReference type="NCBI Taxonomy" id="1397476"/>
    <lineage>
        <taxon>Bacteria</taxon>
        <taxon>Pseudomonadati</taxon>
        <taxon>Pseudomonadota</taxon>
        <taxon>Alphaproteobacteria</taxon>
        <taxon>Hyphomicrobiales</taxon>
        <taxon>Aurantimonadaceae</taxon>
        <taxon>Martelella</taxon>
    </lineage>
</organism>
<dbReference type="AlphaFoldDB" id="A0A7W6PC84"/>
<feature type="domain" description="Helicase ATP-binding" evidence="3">
    <location>
        <begin position="32"/>
        <end position="214"/>
    </location>
</feature>
<dbReference type="EMBL" id="JACIDZ010000020">
    <property type="protein sequence ID" value="MBB4124286.1"/>
    <property type="molecule type" value="Genomic_DNA"/>
</dbReference>
<evidence type="ECO:0000256" key="1">
    <source>
        <dbReference type="ARBA" id="ARBA00022741"/>
    </source>
</evidence>
<evidence type="ECO:0000259" key="4">
    <source>
        <dbReference type="PROSITE" id="PS51194"/>
    </source>
</evidence>
<feature type="domain" description="Helicase C-terminal" evidence="4">
    <location>
        <begin position="256"/>
        <end position="412"/>
    </location>
</feature>
<dbReference type="InterPro" id="IPR052511">
    <property type="entry name" value="ATP-dep_Helicase"/>
</dbReference>
<dbReference type="GO" id="GO:0016887">
    <property type="term" value="F:ATP hydrolysis activity"/>
    <property type="evidence" value="ECO:0007669"/>
    <property type="project" value="TreeGrafter"/>
</dbReference>
<dbReference type="Gene3D" id="3.40.50.300">
    <property type="entry name" value="P-loop containing nucleotide triphosphate hydrolases"/>
    <property type="match status" value="2"/>
</dbReference>
<dbReference type="PROSITE" id="PS51194">
    <property type="entry name" value="HELICASE_CTER"/>
    <property type="match status" value="1"/>
</dbReference>
<keyword evidence="5" id="KW-0347">Helicase</keyword>
<evidence type="ECO:0000313" key="5">
    <source>
        <dbReference type="EMBL" id="MBB4124286.1"/>
    </source>
</evidence>
<reference evidence="5 6" key="1">
    <citation type="submission" date="2020-08" db="EMBL/GenBank/DDBJ databases">
        <title>Genomic Encyclopedia of Type Strains, Phase IV (KMG-IV): sequencing the most valuable type-strain genomes for metagenomic binning, comparative biology and taxonomic classification.</title>
        <authorList>
            <person name="Goeker M."/>
        </authorList>
    </citation>
    <scope>NUCLEOTIDE SEQUENCE [LARGE SCALE GENOMIC DNA]</scope>
    <source>
        <strain evidence="5 6">DSM 28101</strain>
    </source>
</reference>
<dbReference type="CDD" id="cd18796">
    <property type="entry name" value="SF2_C_LHR"/>
    <property type="match status" value="1"/>
</dbReference>
<accession>A0A7W6PC84</accession>
<dbReference type="PROSITE" id="PS51192">
    <property type="entry name" value="HELICASE_ATP_BIND_1"/>
    <property type="match status" value="1"/>
</dbReference>
<dbReference type="GO" id="GO:0005524">
    <property type="term" value="F:ATP binding"/>
    <property type="evidence" value="ECO:0007669"/>
    <property type="project" value="UniProtKB-KW"/>
</dbReference>
<evidence type="ECO:0000256" key="2">
    <source>
        <dbReference type="ARBA" id="ARBA00022840"/>
    </source>
</evidence>
<dbReference type="InterPro" id="IPR001650">
    <property type="entry name" value="Helicase_C-like"/>
</dbReference>
<keyword evidence="5" id="KW-0378">Hydrolase</keyword>
<dbReference type="PANTHER" id="PTHR47962">
    <property type="entry name" value="ATP-DEPENDENT HELICASE LHR-RELATED-RELATED"/>
    <property type="match status" value="1"/>
</dbReference>
<dbReference type="Pfam" id="PF00270">
    <property type="entry name" value="DEAD"/>
    <property type="match status" value="1"/>
</dbReference>
<keyword evidence="6" id="KW-1185">Reference proteome</keyword>
<dbReference type="SMART" id="SM00490">
    <property type="entry name" value="HELICc"/>
    <property type="match status" value="1"/>
</dbReference>
<dbReference type="InterPro" id="IPR014001">
    <property type="entry name" value="Helicase_ATP-bd"/>
</dbReference>
<dbReference type="SUPFAM" id="SSF52540">
    <property type="entry name" value="P-loop containing nucleoside triphosphate hydrolases"/>
    <property type="match status" value="1"/>
</dbReference>
<dbReference type="SMART" id="SM00487">
    <property type="entry name" value="DEXDc"/>
    <property type="match status" value="1"/>
</dbReference>
<dbReference type="PANTHER" id="PTHR47962:SF5">
    <property type="entry name" value="ATP-DEPENDENT HELICASE LHR-RELATED"/>
    <property type="match status" value="1"/>
</dbReference>